<dbReference type="InterPro" id="IPR013083">
    <property type="entry name" value="Znf_RING/FYVE/PHD"/>
</dbReference>
<gene>
    <name evidence="4" type="ORF">MTR67_044731</name>
</gene>
<evidence type="ECO:0000313" key="5">
    <source>
        <dbReference type="Proteomes" id="UP001234989"/>
    </source>
</evidence>
<accession>A0AAF0ZTW6</accession>
<dbReference type="Pfam" id="PF12047">
    <property type="entry name" value="DNMT1-RFD"/>
    <property type="match status" value="1"/>
</dbReference>
<dbReference type="PANTHER" id="PTHR46235:SF13">
    <property type="entry name" value="EDM2-LIKE PROTEIN1"/>
    <property type="match status" value="1"/>
</dbReference>
<evidence type="ECO:0000313" key="4">
    <source>
        <dbReference type="EMBL" id="WMV51346.1"/>
    </source>
</evidence>
<dbReference type="AlphaFoldDB" id="A0AAF0ZTW6"/>
<dbReference type="Gene3D" id="3.30.40.10">
    <property type="entry name" value="Zinc/RING finger domain, C3HC4 (zinc finger)"/>
    <property type="match status" value="1"/>
</dbReference>
<dbReference type="EMBL" id="CP133621">
    <property type="protein sequence ID" value="WMV51346.1"/>
    <property type="molecule type" value="Genomic_DNA"/>
</dbReference>
<comment type="subcellular location">
    <subcellularLocation>
        <location evidence="1">Nucleus</location>
    </subcellularLocation>
</comment>
<dbReference type="Proteomes" id="UP001234989">
    <property type="component" value="Chromosome 10"/>
</dbReference>
<evidence type="ECO:0000256" key="2">
    <source>
        <dbReference type="ARBA" id="ARBA00023242"/>
    </source>
</evidence>
<name>A0AAF0ZTW6_SOLVR</name>
<sequence length="400" mass="44900">MTEQLLLGFDLSEFAGSIHRRSLVRFTEIVGAIVRERWVSGGQVSWWMKGRCLTNFAGALLEQKRLSSIAIRGGFVHGASPEKMEMRQWCWVDTSKLLFMASSDEEGEIVPNCITNYHFVDSNGGVASFSILPLQWGEDDILGALNSEIFLRGTADDGLQPIYKKVLAWRFELSYALPEIHVLSKDKIWIKLLKPRAGYVDTIRTVLITVHFLHFVKKNPDAVGGIVWNYIGKSLSSFSAHEVLPSKDDLLEHMPTIKEAARRDKDLSNSKSFDAFILETSRKRIHSYECNQAKKRPRFIIETDNDADSGGDDDAVEDEQFDHVCALCDDGGELLCCEGRCIRSFHPTVESGAESSCESLSYRNHQAIQTFLCKNCQYQQHQCFACGLLGSSDKLTGAEV</sequence>
<protein>
    <recommendedName>
        <fullName evidence="3">RFTS domain-containing protein</fullName>
    </recommendedName>
</protein>
<dbReference type="InterPro" id="IPR022702">
    <property type="entry name" value="Cytosine_MeTrfase1_RFD"/>
</dbReference>
<keyword evidence="2" id="KW-0539">Nucleus</keyword>
<dbReference type="PANTHER" id="PTHR46235">
    <property type="entry name" value="PHD FINGER-CONTAINING PROTEIN DDB_G0268158"/>
    <property type="match status" value="1"/>
</dbReference>
<organism evidence="4 5">
    <name type="scientific">Solanum verrucosum</name>
    <dbReference type="NCBI Taxonomy" id="315347"/>
    <lineage>
        <taxon>Eukaryota</taxon>
        <taxon>Viridiplantae</taxon>
        <taxon>Streptophyta</taxon>
        <taxon>Embryophyta</taxon>
        <taxon>Tracheophyta</taxon>
        <taxon>Spermatophyta</taxon>
        <taxon>Magnoliopsida</taxon>
        <taxon>eudicotyledons</taxon>
        <taxon>Gunneridae</taxon>
        <taxon>Pentapetalae</taxon>
        <taxon>asterids</taxon>
        <taxon>lamiids</taxon>
        <taxon>Solanales</taxon>
        <taxon>Solanaceae</taxon>
        <taxon>Solanoideae</taxon>
        <taxon>Solaneae</taxon>
        <taxon>Solanum</taxon>
    </lineage>
</organism>
<keyword evidence="5" id="KW-1185">Reference proteome</keyword>
<feature type="domain" description="RFTS" evidence="3">
    <location>
        <begin position="114"/>
        <end position="220"/>
    </location>
</feature>
<evidence type="ECO:0000256" key="1">
    <source>
        <dbReference type="ARBA" id="ARBA00004123"/>
    </source>
</evidence>
<proteinExistence type="predicted"/>
<evidence type="ECO:0000259" key="3">
    <source>
        <dbReference type="Pfam" id="PF12047"/>
    </source>
</evidence>
<reference evidence="4" key="1">
    <citation type="submission" date="2023-08" db="EMBL/GenBank/DDBJ databases">
        <title>A de novo genome assembly of Solanum verrucosum Schlechtendal, a Mexican diploid species geographically isolated from the other diploid A-genome species in potato relatives.</title>
        <authorList>
            <person name="Hosaka K."/>
        </authorList>
    </citation>
    <scope>NUCLEOTIDE SEQUENCE</scope>
    <source>
        <tissue evidence="4">Young leaves</tissue>
    </source>
</reference>
<dbReference type="GO" id="GO:0005634">
    <property type="term" value="C:nucleus"/>
    <property type="evidence" value="ECO:0007669"/>
    <property type="project" value="UniProtKB-SubCell"/>
</dbReference>